<dbReference type="GO" id="GO:0019781">
    <property type="term" value="F:NEDD8 activating enzyme activity"/>
    <property type="evidence" value="ECO:0007669"/>
    <property type="project" value="UniProtKB-UniRule"/>
</dbReference>
<feature type="domain" description="THIF-type NAD/FAD binding fold" evidence="5">
    <location>
        <begin position="23"/>
        <end position="547"/>
    </location>
</feature>
<dbReference type="OMA" id="KLITHQY"/>
<dbReference type="InterPro" id="IPR030667">
    <property type="entry name" value="APP-BP1"/>
</dbReference>
<dbReference type="GO" id="GO:0005737">
    <property type="term" value="C:cytoplasm"/>
    <property type="evidence" value="ECO:0007669"/>
    <property type="project" value="TreeGrafter"/>
</dbReference>
<dbReference type="PIRSF" id="PIRSF039099">
    <property type="entry name" value="APP-BP1"/>
    <property type="match status" value="1"/>
</dbReference>
<comment type="similarity">
    <text evidence="2 4">Belongs to the ubiquitin-activating E1 family. ULA1 subfamily.</text>
</comment>
<dbReference type="InterPro" id="IPR035985">
    <property type="entry name" value="Ubiquitin-activating_enz"/>
</dbReference>
<dbReference type="FunFam" id="3.40.50.720:FF:000451">
    <property type="entry name" value="NEDD8-activating enzyme E1 regulatory subunit"/>
    <property type="match status" value="1"/>
</dbReference>
<dbReference type="GO" id="GO:0045116">
    <property type="term" value="P:protein neddylation"/>
    <property type="evidence" value="ECO:0007669"/>
    <property type="project" value="UniProtKB-UniRule"/>
</dbReference>
<reference evidence="6 7" key="1">
    <citation type="submission" date="2017-07" db="EMBL/GenBank/DDBJ databases">
        <title>Genome sequence of the Sordaria macrospora wild type strain R19027.</title>
        <authorList>
            <person name="Nowrousian M."/>
            <person name="Teichert I."/>
            <person name="Kueck U."/>
        </authorList>
    </citation>
    <scope>NUCLEOTIDE SEQUENCE [LARGE SCALE GENOMIC DNA]</scope>
    <source>
        <strain evidence="6 7">R19027</strain>
        <tissue evidence="6">Mycelium</tissue>
    </source>
</reference>
<evidence type="ECO:0000256" key="3">
    <source>
        <dbReference type="ARBA" id="ARBA00022786"/>
    </source>
</evidence>
<evidence type="ECO:0000256" key="4">
    <source>
        <dbReference type="PIRNR" id="PIRNR039099"/>
    </source>
</evidence>
<gene>
    <name evidence="6" type="ORF">SMACR_03792</name>
</gene>
<proteinExistence type="inferred from homology"/>
<comment type="function">
    <text evidence="4">Regulatory subunit of the dimeric UBA3-ULA1 E1 enzyme.</text>
</comment>
<evidence type="ECO:0000313" key="7">
    <source>
        <dbReference type="Proteomes" id="UP000433876"/>
    </source>
</evidence>
<dbReference type="AlphaFoldDB" id="A0A8S9A5Z7"/>
<dbReference type="PANTHER" id="PTHR10953">
    <property type="entry name" value="UBIQUITIN-ACTIVATING ENZYME E1"/>
    <property type="match status" value="1"/>
</dbReference>
<dbReference type="InterPro" id="IPR000594">
    <property type="entry name" value="ThiF_NAD_FAD-bd"/>
</dbReference>
<dbReference type="FunFam" id="3.40.50.720:FF:000721">
    <property type="entry name" value="NEDD8-activating enzyme E1 regulatory subunit"/>
    <property type="match status" value="1"/>
</dbReference>
<evidence type="ECO:0000256" key="2">
    <source>
        <dbReference type="ARBA" id="ARBA00006868"/>
    </source>
</evidence>
<sequence>MTEIVMDQTPPILQGPSEKERKYDRQLRLWAASGQAALESANILLVNSGAGTVGVETLKNLILPGIGRFVIHDNALVDEADLGVNFFLDDGCYGKPRAQCLASLLGELNPEVEGDWSPKTKNDSLGSLLKKSPLFTAIMYTYPINHVELEPLEQYSKEHKTPLIAVHSTGFYSYFTVRLPGTFPIVDTHPDETATTDLRLLSPWPELVEFAKNMTKDIDGLDNFEHGHLPYVVILLHYLDQWKATHNGAYPSNYKEKTEFRQLVRDAARTDNPEGGEENFDEAAAAVLKTVTSSSLPSGLKEVFKYEHKDTIQERPMFWIIADAVNVFYTKHGSLPLPGNVPDMKAQSKVYLQLQNIYKTKARKDAAEVLQTAQAIAGAGREVDPAEVDLFCKNAAFVKLINVEGGGDTAPLGSKERLQQVLRTEMANDQMAEMTLQPMSLFPIYLAMRGLAYCGNASADKTQLVEAVKSLLSDNLSNEEEYGDINEKLGNVAEDLARAEYGELHNISALTGGMVAQEMIKIITKQYIPIDNTCVFDGIKSRTQVFRV</sequence>
<dbReference type="Gene3D" id="3.40.50.720">
    <property type="entry name" value="NAD(P)-binding Rossmann-like Domain"/>
    <property type="match status" value="2"/>
</dbReference>
<organism evidence="6 7">
    <name type="scientific">Sordaria macrospora</name>
    <dbReference type="NCBI Taxonomy" id="5147"/>
    <lineage>
        <taxon>Eukaryota</taxon>
        <taxon>Fungi</taxon>
        <taxon>Dikarya</taxon>
        <taxon>Ascomycota</taxon>
        <taxon>Pezizomycotina</taxon>
        <taxon>Sordariomycetes</taxon>
        <taxon>Sordariomycetidae</taxon>
        <taxon>Sordariales</taxon>
        <taxon>Sordariaceae</taxon>
        <taxon>Sordaria</taxon>
    </lineage>
</organism>
<dbReference type="SUPFAM" id="SSF69572">
    <property type="entry name" value="Activating enzymes of the ubiquitin-like proteins"/>
    <property type="match status" value="1"/>
</dbReference>
<dbReference type="Proteomes" id="UP000433876">
    <property type="component" value="Unassembled WGS sequence"/>
</dbReference>
<accession>A0A8S9A5Z7</accession>
<name>A0A8S9A5Z7_SORMA</name>
<dbReference type="EMBL" id="NMPR01000003">
    <property type="protein sequence ID" value="KAA8636570.1"/>
    <property type="molecule type" value="Genomic_DNA"/>
</dbReference>
<dbReference type="VEuPathDB" id="FungiDB:SMAC_03792"/>
<dbReference type="InterPro" id="IPR045886">
    <property type="entry name" value="ThiF/MoeB/HesA"/>
</dbReference>
<comment type="caution">
    <text evidence="6">The sequence shown here is derived from an EMBL/GenBank/DDBJ whole genome shotgun (WGS) entry which is preliminary data.</text>
</comment>
<protein>
    <recommendedName>
        <fullName evidence="4">NEDD8-activating enzyme E1 regulatory subunit</fullName>
    </recommendedName>
</protein>
<evidence type="ECO:0000256" key="1">
    <source>
        <dbReference type="ARBA" id="ARBA00005032"/>
    </source>
</evidence>
<dbReference type="CDD" id="cd01493">
    <property type="entry name" value="APPBP1_RUB"/>
    <property type="match status" value="1"/>
</dbReference>
<dbReference type="Pfam" id="PF00899">
    <property type="entry name" value="ThiF"/>
    <property type="match status" value="1"/>
</dbReference>
<evidence type="ECO:0000313" key="6">
    <source>
        <dbReference type="EMBL" id="KAA8636570.1"/>
    </source>
</evidence>
<dbReference type="PANTHER" id="PTHR10953:SF29">
    <property type="entry name" value="NEDD8-ACTIVATING ENZYME E1 REGULATORY SUBUNIT"/>
    <property type="match status" value="1"/>
</dbReference>
<comment type="pathway">
    <text evidence="1 4">Protein modification; protein neddylation.</text>
</comment>
<keyword evidence="3 4" id="KW-0833">Ubl conjugation pathway</keyword>
<evidence type="ECO:0000259" key="5">
    <source>
        <dbReference type="Pfam" id="PF00899"/>
    </source>
</evidence>